<dbReference type="InterPro" id="IPR036509">
    <property type="entry name" value="Met_Sox_Rdtase_MsrA_sf"/>
</dbReference>
<dbReference type="Pfam" id="PF01625">
    <property type="entry name" value="PMSR"/>
    <property type="match status" value="1"/>
</dbReference>
<dbReference type="PANTHER" id="PTHR43774:SF1">
    <property type="entry name" value="PEPTIDE METHIONINE SULFOXIDE REDUCTASE MSRA 2"/>
    <property type="match status" value="1"/>
</dbReference>
<keyword evidence="8" id="KW-1185">Reference proteome</keyword>
<dbReference type="EMBL" id="AP017378">
    <property type="protein sequence ID" value="BBD09531.1"/>
    <property type="molecule type" value="Genomic_DNA"/>
</dbReference>
<comment type="similarity">
    <text evidence="4">Belongs to the MsrA Met sulfoxide reductase family.</text>
</comment>
<evidence type="ECO:0000256" key="3">
    <source>
        <dbReference type="ARBA" id="ARBA00048782"/>
    </source>
</evidence>
<comment type="catalytic activity">
    <reaction evidence="3 4">
        <text>[thioredoxin]-disulfide + L-methionine + H2O = L-methionine (S)-S-oxide + [thioredoxin]-dithiol</text>
        <dbReference type="Rhea" id="RHEA:19993"/>
        <dbReference type="Rhea" id="RHEA-COMP:10698"/>
        <dbReference type="Rhea" id="RHEA-COMP:10700"/>
        <dbReference type="ChEBI" id="CHEBI:15377"/>
        <dbReference type="ChEBI" id="CHEBI:29950"/>
        <dbReference type="ChEBI" id="CHEBI:50058"/>
        <dbReference type="ChEBI" id="CHEBI:57844"/>
        <dbReference type="ChEBI" id="CHEBI:58772"/>
        <dbReference type="EC" id="1.8.4.11"/>
    </reaction>
</comment>
<keyword evidence="1 4" id="KW-0560">Oxidoreductase</keyword>
<proteinExistence type="inferred from homology"/>
<dbReference type="OrthoDB" id="4174719at2"/>
<comment type="function">
    <text evidence="4">Has an important function as a repair enzyme for proteins that have been inactivated by oxidation. Catalyzes the reversible oxidation-reduction of methionine sulfoxide in proteins to methionine.</text>
</comment>
<accession>A0A2Z6B229</accession>
<evidence type="ECO:0000313" key="8">
    <source>
        <dbReference type="Proteomes" id="UP000269883"/>
    </source>
</evidence>
<evidence type="ECO:0000256" key="2">
    <source>
        <dbReference type="ARBA" id="ARBA00047806"/>
    </source>
</evidence>
<dbReference type="Proteomes" id="UP000269883">
    <property type="component" value="Chromosome"/>
</dbReference>
<feature type="domain" description="Peptide methionine sulphoxide reductase MsrA" evidence="6">
    <location>
        <begin position="32"/>
        <end position="182"/>
    </location>
</feature>
<protein>
    <recommendedName>
        <fullName evidence="4">Peptide methionine sulfoxide reductase MsrA</fullName>
        <shortName evidence="4">Protein-methionine-S-oxide reductase</shortName>
        <ecNumber evidence="4">1.8.4.11</ecNumber>
    </recommendedName>
    <alternativeName>
        <fullName evidence="4">Peptide-methionine (S)-S-oxide reductase</fullName>
        <shortName evidence="4">Peptide Met(O) reductase</shortName>
    </alternativeName>
</protein>
<dbReference type="InterPro" id="IPR002569">
    <property type="entry name" value="Met_Sox_Rdtase_MsrA_dom"/>
</dbReference>
<dbReference type="NCBIfam" id="TIGR00401">
    <property type="entry name" value="msrA"/>
    <property type="match status" value="1"/>
</dbReference>
<dbReference type="Gene3D" id="3.30.1060.10">
    <property type="entry name" value="Peptide methionine sulphoxide reductase MsrA"/>
    <property type="match status" value="1"/>
</dbReference>
<dbReference type="GO" id="GO:0033744">
    <property type="term" value="F:L-methionine:thioredoxin-disulfide S-oxidoreductase activity"/>
    <property type="evidence" value="ECO:0007669"/>
    <property type="project" value="RHEA"/>
</dbReference>
<feature type="signal peptide" evidence="5">
    <location>
        <begin position="1"/>
        <end position="20"/>
    </location>
</feature>
<evidence type="ECO:0000259" key="6">
    <source>
        <dbReference type="Pfam" id="PF01625"/>
    </source>
</evidence>
<evidence type="ECO:0000256" key="4">
    <source>
        <dbReference type="HAMAP-Rule" id="MF_01401"/>
    </source>
</evidence>
<gene>
    <name evidence="4" type="primary">msrA</name>
    <name evidence="7" type="ORF">DFE_2805</name>
</gene>
<dbReference type="KEGG" id="dfl:DFE_2805"/>
<organism evidence="7 8">
    <name type="scientific">Desulfovibrio ferrophilus</name>
    <dbReference type="NCBI Taxonomy" id="241368"/>
    <lineage>
        <taxon>Bacteria</taxon>
        <taxon>Pseudomonadati</taxon>
        <taxon>Thermodesulfobacteriota</taxon>
        <taxon>Desulfovibrionia</taxon>
        <taxon>Desulfovibrionales</taxon>
        <taxon>Desulfovibrionaceae</taxon>
        <taxon>Desulfovibrio</taxon>
    </lineage>
</organism>
<feature type="active site" evidence="4">
    <location>
        <position position="38"/>
    </location>
</feature>
<comment type="catalytic activity">
    <reaction evidence="2 4">
        <text>L-methionyl-[protein] + [thioredoxin]-disulfide + H2O = L-methionyl-(S)-S-oxide-[protein] + [thioredoxin]-dithiol</text>
        <dbReference type="Rhea" id="RHEA:14217"/>
        <dbReference type="Rhea" id="RHEA-COMP:10698"/>
        <dbReference type="Rhea" id="RHEA-COMP:10700"/>
        <dbReference type="Rhea" id="RHEA-COMP:12313"/>
        <dbReference type="Rhea" id="RHEA-COMP:12315"/>
        <dbReference type="ChEBI" id="CHEBI:15377"/>
        <dbReference type="ChEBI" id="CHEBI:16044"/>
        <dbReference type="ChEBI" id="CHEBI:29950"/>
        <dbReference type="ChEBI" id="CHEBI:44120"/>
        <dbReference type="ChEBI" id="CHEBI:50058"/>
        <dbReference type="EC" id="1.8.4.11"/>
    </reaction>
</comment>
<sequence length="201" mass="22333">MKILLFLIGGLLAMTTTAYTQTNTPDATPARAIFAGGCFWCMEHPFDELDGVASTTPGYIGGETTNPTYQEVSSGGTGHTEAMLVEYDPAKVSYETLLTVFWKNIDPTDAGGQFCDRGSQYRSGIFPLDDEQMRLAQASKVALGETGKLPGKVVTEVTLAGPFWPAEEYHHDYYKRNPIRYKYYRFGCGRDKRLKELWGAE</sequence>
<evidence type="ECO:0000256" key="5">
    <source>
        <dbReference type="SAM" id="SignalP"/>
    </source>
</evidence>
<reference evidence="7 8" key="1">
    <citation type="journal article" date="2018" name="Sci. Adv.">
        <title>Multi-heme cytochromes provide a pathway for survival in energy-limited environments.</title>
        <authorList>
            <person name="Deng X."/>
            <person name="Dohmae N."/>
            <person name="Nealson K.H."/>
            <person name="Hashimoto K."/>
            <person name="Okamoto A."/>
        </authorList>
    </citation>
    <scope>NUCLEOTIDE SEQUENCE [LARGE SCALE GENOMIC DNA]</scope>
    <source>
        <strain evidence="7 8">IS5</strain>
    </source>
</reference>
<name>A0A2Z6B229_9BACT</name>
<dbReference type="SUPFAM" id="SSF55068">
    <property type="entry name" value="Peptide methionine sulfoxide reductase"/>
    <property type="match status" value="1"/>
</dbReference>
<dbReference type="EC" id="1.8.4.11" evidence="4"/>
<feature type="chain" id="PRO_5016407070" description="Peptide methionine sulfoxide reductase MsrA" evidence="5">
    <location>
        <begin position="21"/>
        <end position="201"/>
    </location>
</feature>
<dbReference type="GO" id="GO:0008113">
    <property type="term" value="F:peptide-methionine (S)-S-oxide reductase activity"/>
    <property type="evidence" value="ECO:0007669"/>
    <property type="project" value="UniProtKB-UniRule"/>
</dbReference>
<dbReference type="HAMAP" id="MF_01401">
    <property type="entry name" value="MsrA"/>
    <property type="match status" value="1"/>
</dbReference>
<evidence type="ECO:0000313" key="7">
    <source>
        <dbReference type="EMBL" id="BBD09531.1"/>
    </source>
</evidence>
<dbReference type="RefSeq" id="WP_126380553.1">
    <property type="nucleotide sequence ID" value="NZ_AP017378.1"/>
</dbReference>
<evidence type="ECO:0000256" key="1">
    <source>
        <dbReference type="ARBA" id="ARBA00023002"/>
    </source>
</evidence>
<dbReference type="AlphaFoldDB" id="A0A2Z6B229"/>
<keyword evidence="5" id="KW-0732">Signal</keyword>
<dbReference type="PANTHER" id="PTHR43774">
    <property type="entry name" value="PEPTIDE METHIONINE SULFOXIDE REDUCTASE"/>
    <property type="match status" value="1"/>
</dbReference>